<protein>
    <submittedName>
        <fullName evidence="7">Hira domain-containing protein</fullName>
    </submittedName>
</protein>
<keyword evidence="4" id="KW-0156">Chromatin regulator</keyword>
<dbReference type="GO" id="GO:0031491">
    <property type="term" value="F:nucleosome binding"/>
    <property type="evidence" value="ECO:0007669"/>
    <property type="project" value="TreeGrafter"/>
</dbReference>
<dbReference type="GO" id="GO:0006355">
    <property type="term" value="P:regulation of DNA-templated transcription"/>
    <property type="evidence" value="ECO:0007669"/>
    <property type="project" value="InterPro"/>
</dbReference>
<dbReference type="GO" id="GO:0000417">
    <property type="term" value="C:HIR complex"/>
    <property type="evidence" value="ECO:0007669"/>
    <property type="project" value="TreeGrafter"/>
</dbReference>
<reference evidence="7" key="2">
    <citation type="submission" date="2022-06" db="UniProtKB">
        <authorList>
            <consortium name="EnsemblMetazoa"/>
        </authorList>
    </citation>
    <scope>IDENTIFICATION</scope>
    <source>
        <strain evidence="7">DF5081</strain>
    </source>
</reference>
<dbReference type="GO" id="GO:0006351">
    <property type="term" value="P:DNA-templated transcription"/>
    <property type="evidence" value="ECO:0007669"/>
    <property type="project" value="InterPro"/>
</dbReference>
<keyword evidence="5" id="KW-0539">Nucleus</keyword>
<dbReference type="InterPro" id="IPR031120">
    <property type="entry name" value="HIR1-like"/>
</dbReference>
<evidence type="ECO:0000256" key="5">
    <source>
        <dbReference type="ARBA" id="ARBA00023242"/>
    </source>
</evidence>
<accession>A0A8R1DMJ0</accession>
<evidence type="ECO:0000259" key="6">
    <source>
        <dbReference type="Pfam" id="PF07569"/>
    </source>
</evidence>
<sequence>MSSGPLTRLLKRMRRQTAASEVAPQVSRAVKECQLEQLVHCAEQLGNLHDYQTLLNLYVEALCESGSERKLKNVINELSRSGAPLQVCGLRRAALCDDVIQTIKQRQPAIASRIASGSTTATSIGNTMIRTLF</sequence>
<reference evidence="8" key="1">
    <citation type="submission" date="2010-08" db="EMBL/GenBank/DDBJ databases">
        <authorList>
            <consortium name="Caenorhabditis japonica Sequencing Consortium"/>
            <person name="Wilson R.K."/>
        </authorList>
    </citation>
    <scope>NUCLEOTIDE SEQUENCE [LARGE SCALE GENOMIC DNA]</scope>
    <source>
        <strain evidence="8">DF5081</strain>
    </source>
</reference>
<evidence type="ECO:0000313" key="7">
    <source>
        <dbReference type="EnsemblMetazoa" id="CJA06906b.1"/>
    </source>
</evidence>
<feature type="domain" description="Protein HIRA-like C-terminal" evidence="6">
    <location>
        <begin position="8"/>
        <end position="78"/>
    </location>
</feature>
<keyword evidence="2" id="KW-0853">WD repeat</keyword>
<keyword evidence="8" id="KW-1185">Reference proteome</keyword>
<keyword evidence="3" id="KW-0677">Repeat</keyword>
<evidence type="ECO:0000256" key="4">
    <source>
        <dbReference type="ARBA" id="ARBA00022853"/>
    </source>
</evidence>
<dbReference type="InterPro" id="IPR011494">
    <property type="entry name" value="HIRA-like_C"/>
</dbReference>
<dbReference type="AlphaFoldDB" id="A0A8R1DMJ0"/>
<dbReference type="Proteomes" id="UP000005237">
    <property type="component" value="Unassembled WGS sequence"/>
</dbReference>
<evidence type="ECO:0000256" key="3">
    <source>
        <dbReference type="ARBA" id="ARBA00022737"/>
    </source>
</evidence>
<proteinExistence type="predicted"/>
<dbReference type="GO" id="GO:0005634">
    <property type="term" value="C:nucleus"/>
    <property type="evidence" value="ECO:0007669"/>
    <property type="project" value="UniProtKB-SubCell"/>
</dbReference>
<comment type="subcellular location">
    <subcellularLocation>
        <location evidence="1">Nucleus</location>
    </subcellularLocation>
</comment>
<evidence type="ECO:0000256" key="1">
    <source>
        <dbReference type="ARBA" id="ARBA00004123"/>
    </source>
</evidence>
<dbReference type="PANTHER" id="PTHR13831:SF0">
    <property type="entry name" value="PROTEIN HIRA"/>
    <property type="match status" value="1"/>
</dbReference>
<name>A0A8R1DMJ0_CAEJA</name>
<organism evidence="7 8">
    <name type="scientific">Caenorhabditis japonica</name>
    <dbReference type="NCBI Taxonomy" id="281687"/>
    <lineage>
        <taxon>Eukaryota</taxon>
        <taxon>Metazoa</taxon>
        <taxon>Ecdysozoa</taxon>
        <taxon>Nematoda</taxon>
        <taxon>Chromadorea</taxon>
        <taxon>Rhabditida</taxon>
        <taxon>Rhabditina</taxon>
        <taxon>Rhabditomorpha</taxon>
        <taxon>Rhabditoidea</taxon>
        <taxon>Rhabditidae</taxon>
        <taxon>Peloderinae</taxon>
        <taxon>Caenorhabditis</taxon>
    </lineage>
</organism>
<dbReference type="GO" id="GO:0006338">
    <property type="term" value="P:chromatin remodeling"/>
    <property type="evidence" value="ECO:0007669"/>
    <property type="project" value="InterPro"/>
</dbReference>
<evidence type="ECO:0000313" key="8">
    <source>
        <dbReference type="Proteomes" id="UP000005237"/>
    </source>
</evidence>
<dbReference type="EnsemblMetazoa" id="CJA06906b.1">
    <property type="protein sequence ID" value="CJA06906b.1"/>
    <property type="gene ID" value="WBGene00126110"/>
</dbReference>
<evidence type="ECO:0000256" key="2">
    <source>
        <dbReference type="ARBA" id="ARBA00022574"/>
    </source>
</evidence>
<dbReference type="GO" id="GO:0000785">
    <property type="term" value="C:chromatin"/>
    <property type="evidence" value="ECO:0007669"/>
    <property type="project" value="TreeGrafter"/>
</dbReference>
<dbReference type="PANTHER" id="PTHR13831">
    <property type="entry name" value="MEMBER OF THE HIR1 FAMILY OF WD-REPEAT PROTEINS"/>
    <property type="match status" value="1"/>
</dbReference>
<dbReference type="Pfam" id="PF07569">
    <property type="entry name" value="Hira"/>
    <property type="match status" value="1"/>
</dbReference>